<organism evidence="10 11">
    <name type="scientific">Vagococcus entomophilus</name>
    <dbReference type="NCBI Taxonomy" id="1160095"/>
    <lineage>
        <taxon>Bacteria</taxon>
        <taxon>Bacillati</taxon>
        <taxon>Bacillota</taxon>
        <taxon>Bacilli</taxon>
        <taxon>Lactobacillales</taxon>
        <taxon>Enterococcaceae</taxon>
        <taxon>Vagococcus</taxon>
    </lineage>
</organism>
<feature type="transmembrane region" description="Helical" evidence="8">
    <location>
        <begin position="314"/>
        <end position="332"/>
    </location>
</feature>
<evidence type="ECO:0000256" key="1">
    <source>
        <dbReference type="ARBA" id="ARBA00004651"/>
    </source>
</evidence>
<keyword evidence="7 8" id="KW-0472">Membrane</keyword>
<evidence type="ECO:0000259" key="9">
    <source>
        <dbReference type="PROSITE" id="PS50850"/>
    </source>
</evidence>
<comment type="caution">
    <text evidence="10">The sequence shown here is derived from an EMBL/GenBank/DDBJ whole genome shotgun (WGS) entry which is preliminary data.</text>
</comment>
<protein>
    <submittedName>
        <fullName evidence="10">MFS transporter</fullName>
    </submittedName>
</protein>
<dbReference type="Pfam" id="PF07690">
    <property type="entry name" value="MFS_1"/>
    <property type="match status" value="1"/>
</dbReference>
<evidence type="ECO:0000256" key="3">
    <source>
        <dbReference type="ARBA" id="ARBA00022448"/>
    </source>
</evidence>
<dbReference type="NCBIfam" id="TIGR00711">
    <property type="entry name" value="efflux_EmrB"/>
    <property type="match status" value="1"/>
</dbReference>
<dbReference type="OrthoDB" id="102502at2"/>
<feature type="transmembrane region" description="Helical" evidence="8">
    <location>
        <begin position="285"/>
        <end position="305"/>
    </location>
</feature>
<dbReference type="SUPFAM" id="SSF103473">
    <property type="entry name" value="MFS general substrate transporter"/>
    <property type="match status" value="1"/>
</dbReference>
<feature type="transmembrane region" description="Helical" evidence="8">
    <location>
        <begin position="86"/>
        <end position="107"/>
    </location>
</feature>
<gene>
    <name evidence="10" type="ORF">CBF30_05475</name>
</gene>
<evidence type="ECO:0000256" key="6">
    <source>
        <dbReference type="ARBA" id="ARBA00022989"/>
    </source>
</evidence>
<feature type="transmembrane region" description="Helical" evidence="8">
    <location>
        <begin position="376"/>
        <end position="399"/>
    </location>
</feature>
<feature type="transmembrane region" description="Helical" evidence="8">
    <location>
        <begin position="427"/>
        <end position="448"/>
    </location>
</feature>
<dbReference type="InterPro" id="IPR004638">
    <property type="entry name" value="EmrB-like"/>
</dbReference>
<sequence>MFTFMATLDGSIVNIALPTISKDVSVPMNQTEWVVSIYLIVVCACLLLFGKIGDAIGKIKIFKLGTFIFVFGSFLCGIHLSLNFLLFARVVQAIGASMTMSTNSGIITEVFPLQERGRALGMIGSFVSLGAIAGPGIGGVILAHLSWPYIFWINIPIGILTIILGAIYLPKDIQATKDPIDFKGFIAFAIFILGLFGAIFIGQETGFLKAPIVAMFVISMLALGLFWKIEQRQLKPLVEFSIFKNKTFTISLLAAVCIFVANFFSNVLLPFYLQNVRGFSASHAGLLMMVFPLVMVIGSPITGILTDKWGPQRLTLIGLGVLTLTEFGNIFLQEKTPIRFFLLLSAMMGLGNAIFQSPNNTIVMSSVEKRQLGVAGGMNAFARNFGMVVGISAATTMLYSAMSQKYGSKVITYIPSRPDVFVYGMKISYALAFGICLFATVMTAYRLVRSKRK</sequence>
<reference evidence="10 11" key="1">
    <citation type="submission" date="2017-05" db="EMBL/GenBank/DDBJ databases">
        <title>Vagococcus spp. assemblies.</title>
        <authorList>
            <person name="Gulvik C.A."/>
        </authorList>
    </citation>
    <scope>NUCLEOTIDE SEQUENCE [LARGE SCALE GENOMIC DNA]</scope>
    <source>
        <strain evidence="10 11">DSM 24756</strain>
    </source>
</reference>
<feature type="transmembrane region" description="Helical" evidence="8">
    <location>
        <begin position="149"/>
        <end position="170"/>
    </location>
</feature>
<feature type="transmembrane region" description="Helical" evidence="8">
    <location>
        <begin position="119"/>
        <end position="143"/>
    </location>
</feature>
<evidence type="ECO:0000313" key="11">
    <source>
        <dbReference type="Proteomes" id="UP000288669"/>
    </source>
</evidence>
<dbReference type="InterPro" id="IPR020846">
    <property type="entry name" value="MFS_dom"/>
</dbReference>
<evidence type="ECO:0000256" key="5">
    <source>
        <dbReference type="ARBA" id="ARBA00022692"/>
    </source>
</evidence>
<evidence type="ECO:0000256" key="2">
    <source>
        <dbReference type="ARBA" id="ARBA00008537"/>
    </source>
</evidence>
<evidence type="ECO:0000313" key="10">
    <source>
        <dbReference type="EMBL" id="RSU08823.1"/>
    </source>
</evidence>
<accession>A0A430ALL7</accession>
<feature type="transmembrane region" description="Helical" evidence="8">
    <location>
        <begin position="33"/>
        <end position="49"/>
    </location>
</feature>
<dbReference type="AlphaFoldDB" id="A0A430ALL7"/>
<feature type="transmembrane region" description="Helical" evidence="8">
    <location>
        <begin position="338"/>
        <end position="355"/>
    </location>
</feature>
<evidence type="ECO:0000256" key="7">
    <source>
        <dbReference type="ARBA" id="ARBA00023136"/>
    </source>
</evidence>
<dbReference type="CDD" id="cd17321">
    <property type="entry name" value="MFS_MMR_MDR_like"/>
    <property type="match status" value="1"/>
</dbReference>
<feature type="transmembrane region" description="Helical" evidence="8">
    <location>
        <begin position="61"/>
        <end position="80"/>
    </location>
</feature>
<keyword evidence="5 8" id="KW-0812">Transmembrane</keyword>
<dbReference type="Gene3D" id="1.20.1720.10">
    <property type="entry name" value="Multidrug resistance protein D"/>
    <property type="match status" value="1"/>
</dbReference>
<dbReference type="InterPro" id="IPR036259">
    <property type="entry name" value="MFS_trans_sf"/>
</dbReference>
<dbReference type="InterPro" id="IPR011701">
    <property type="entry name" value="MFS"/>
</dbReference>
<dbReference type="Proteomes" id="UP000288669">
    <property type="component" value="Unassembled WGS sequence"/>
</dbReference>
<dbReference type="PANTHER" id="PTHR42718">
    <property type="entry name" value="MAJOR FACILITATOR SUPERFAMILY MULTIDRUG TRANSPORTER MFSC"/>
    <property type="match status" value="1"/>
</dbReference>
<keyword evidence="4" id="KW-1003">Cell membrane</keyword>
<keyword evidence="6 8" id="KW-1133">Transmembrane helix</keyword>
<dbReference type="PANTHER" id="PTHR42718:SF9">
    <property type="entry name" value="MAJOR FACILITATOR SUPERFAMILY MULTIDRUG TRANSPORTER MFSC"/>
    <property type="match status" value="1"/>
</dbReference>
<dbReference type="EMBL" id="NGJZ01000001">
    <property type="protein sequence ID" value="RSU08823.1"/>
    <property type="molecule type" value="Genomic_DNA"/>
</dbReference>
<dbReference type="PRINTS" id="PR01036">
    <property type="entry name" value="TCRTETB"/>
</dbReference>
<dbReference type="PROSITE" id="PS50850">
    <property type="entry name" value="MFS"/>
    <property type="match status" value="1"/>
</dbReference>
<dbReference type="GO" id="GO:0005886">
    <property type="term" value="C:plasma membrane"/>
    <property type="evidence" value="ECO:0007669"/>
    <property type="project" value="UniProtKB-SubCell"/>
</dbReference>
<evidence type="ECO:0000256" key="8">
    <source>
        <dbReference type="SAM" id="Phobius"/>
    </source>
</evidence>
<dbReference type="Gene3D" id="1.20.1250.20">
    <property type="entry name" value="MFS general substrate transporter like domains"/>
    <property type="match status" value="1"/>
</dbReference>
<comment type="similarity">
    <text evidence="2">Belongs to the major facilitator superfamily. EmrB family.</text>
</comment>
<name>A0A430ALL7_9ENTE</name>
<feature type="transmembrane region" description="Helical" evidence="8">
    <location>
        <begin position="207"/>
        <end position="227"/>
    </location>
</feature>
<comment type="subcellular location">
    <subcellularLocation>
        <location evidence="1">Cell membrane</location>
        <topology evidence="1">Multi-pass membrane protein</topology>
    </subcellularLocation>
</comment>
<feature type="transmembrane region" description="Helical" evidence="8">
    <location>
        <begin position="182"/>
        <end position="201"/>
    </location>
</feature>
<evidence type="ECO:0000256" key="4">
    <source>
        <dbReference type="ARBA" id="ARBA00022475"/>
    </source>
</evidence>
<keyword evidence="11" id="KW-1185">Reference proteome</keyword>
<dbReference type="GO" id="GO:0022857">
    <property type="term" value="F:transmembrane transporter activity"/>
    <property type="evidence" value="ECO:0007669"/>
    <property type="project" value="InterPro"/>
</dbReference>
<keyword evidence="3" id="KW-0813">Transport</keyword>
<feature type="transmembrane region" description="Helical" evidence="8">
    <location>
        <begin position="248"/>
        <end position="273"/>
    </location>
</feature>
<feature type="domain" description="Major facilitator superfamily (MFS) profile" evidence="9">
    <location>
        <begin position="1"/>
        <end position="451"/>
    </location>
</feature>
<proteinExistence type="inferred from homology"/>